<accession>A0A917XIR9</accession>
<dbReference type="GO" id="GO:0004803">
    <property type="term" value="F:transposase activity"/>
    <property type="evidence" value="ECO:0007669"/>
    <property type="project" value="UniProtKB-UniRule"/>
</dbReference>
<gene>
    <name evidence="8" type="ORF">GCM10011578_068730</name>
</gene>
<dbReference type="InterPro" id="IPR001207">
    <property type="entry name" value="Transposase_mutator"/>
</dbReference>
<evidence type="ECO:0000256" key="4">
    <source>
        <dbReference type="ARBA" id="ARBA00023125"/>
    </source>
</evidence>
<keyword evidence="9" id="KW-1185">Reference proteome</keyword>
<dbReference type="Proteomes" id="UP000653411">
    <property type="component" value="Unassembled WGS sequence"/>
</dbReference>
<proteinExistence type="inferred from homology"/>
<comment type="similarity">
    <text evidence="2 6">Belongs to the transposase mutator family.</text>
</comment>
<feature type="compositionally biased region" description="Basic and acidic residues" evidence="7">
    <location>
        <begin position="193"/>
        <end position="215"/>
    </location>
</feature>
<evidence type="ECO:0000313" key="9">
    <source>
        <dbReference type="Proteomes" id="UP000653411"/>
    </source>
</evidence>
<name>A0A917XIR9_9ACTN</name>
<dbReference type="EMBL" id="BMML01000019">
    <property type="protein sequence ID" value="GGN31080.1"/>
    <property type="molecule type" value="Genomic_DNA"/>
</dbReference>
<organism evidence="8 9">
    <name type="scientific">Streptomyces fuscichromogenes</name>
    <dbReference type="NCBI Taxonomy" id="1324013"/>
    <lineage>
        <taxon>Bacteria</taxon>
        <taxon>Bacillati</taxon>
        <taxon>Actinomycetota</taxon>
        <taxon>Actinomycetes</taxon>
        <taxon>Kitasatosporales</taxon>
        <taxon>Streptomycetaceae</taxon>
        <taxon>Streptomyces</taxon>
    </lineage>
</organism>
<evidence type="ECO:0000313" key="8">
    <source>
        <dbReference type="EMBL" id="GGN31080.1"/>
    </source>
</evidence>
<sequence length="256" mass="28943">MGRSRLPVGDSGSEAFWKEFLRSLRERGLSGVRLVVTDQHAGWIVRTVMLGAAWQRCRVHFLRNIFGVIDRDSDEMAAETIRTIFTQPTAGLVRTQLDTVADMLGTQFPKFKAMLMEAKEDLTAFADFPPRHLKKIRSTNPLEPVNREIKRRMDVVQVLPQRRRAGPVGHRRALRDARRMDHLPPPPPPGRQHGRDLPRAPRKRPDTTQHPEHSRQLIPYTTARDTTRTLITARAGTTRVLPVQAGAGRQIGRAGA</sequence>
<feature type="region of interest" description="Disordered" evidence="7">
    <location>
        <begin position="161"/>
        <end position="226"/>
    </location>
</feature>
<feature type="compositionally biased region" description="Basic residues" evidence="7">
    <location>
        <begin position="161"/>
        <end position="173"/>
    </location>
</feature>
<evidence type="ECO:0000256" key="1">
    <source>
        <dbReference type="ARBA" id="ARBA00002190"/>
    </source>
</evidence>
<reference evidence="8" key="2">
    <citation type="submission" date="2020-09" db="EMBL/GenBank/DDBJ databases">
        <authorList>
            <person name="Sun Q."/>
            <person name="Zhou Y."/>
        </authorList>
    </citation>
    <scope>NUCLEOTIDE SEQUENCE</scope>
    <source>
        <strain evidence="8">CGMCC 4.7110</strain>
    </source>
</reference>
<reference evidence="8" key="1">
    <citation type="journal article" date="2014" name="Int. J. Syst. Evol. Microbiol.">
        <title>Complete genome sequence of Corynebacterium casei LMG S-19264T (=DSM 44701T), isolated from a smear-ripened cheese.</title>
        <authorList>
            <consortium name="US DOE Joint Genome Institute (JGI-PGF)"/>
            <person name="Walter F."/>
            <person name="Albersmeier A."/>
            <person name="Kalinowski J."/>
            <person name="Ruckert C."/>
        </authorList>
    </citation>
    <scope>NUCLEOTIDE SEQUENCE</scope>
    <source>
        <strain evidence="8">CGMCC 4.7110</strain>
    </source>
</reference>
<evidence type="ECO:0000256" key="7">
    <source>
        <dbReference type="SAM" id="MobiDB-lite"/>
    </source>
</evidence>
<keyword evidence="6" id="KW-0814">Transposable element</keyword>
<dbReference type="PANTHER" id="PTHR33217:SF7">
    <property type="entry name" value="TRANSPOSASE FOR INSERTION SEQUENCE ELEMENT IS1081"/>
    <property type="match status" value="1"/>
</dbReference>
<dbReference type="AlphaFoldDB" id="A0A917XIR9"/>
<keyword evidence="4 6" id="KW-0238">DNA-binding</keyword>
<protein>
    <recommendedName>
        <fullName evidence="6">Mutator family transposase</fullName>
    </recommendedName>
</protein>
<dbReference type="Pfam" id="PF00872">
    <property type="entry name" value="Transposase_mut"/>
    <property type="match status" value="1"/>
</dbReference>
<dbReference type="GO" id="GO:0006313">
    <property type="term" value="P:DNA transposition"/>
    <property type="evidence" value="ECO:0007669"/>
    <property type="project" value="UniProtKB-UniRule"/>
</dbReference>
<dbReference type="GO" id="GO:0003677">
    <property type="term" value="F:DNA binding"/>
    <property type="evidence" value="ECO:0007669"/>
    <property type="project" value="UniProtKB-UniRule"/>
</dbReference>
<keyword evidence="3 6" id="KW-0815">Transposition</keyword>
<evidence type="ECO:0000256" key="2">
    <source>
        <dbReference type="ARBA" id="ARBA00010961"/>
    </source>
</evidence>
<keyword evidence="5 6" id="KW-0233">DNA recombination</keyword>
<evidence type="ECO:0000256" key="5">
    <source>
        <dbReference type="ARBA" id="ARBA00023172"/>
    </source>
</evidence>
<comment type="function">
    <text evidence="1 6">Required for the transposition of the insertion element.</text>
</comment>
<dbReference type="PANTHER" id="PTHR33217">
    <property type="entry name" value="TRANSPOSASE FOR INSERTION SEQUENCE ELEMENT IS1081"/>
    <property type="match status" value="1"/>
</dbReference>
<evidence type="ECO:0000256" key="3">
    <source>
        <dbReference type="ARBA" id="ARBA00022578"/>
    </source>
</evidence>
<dbReference type="RefSeq" id="WP_373295012.1">
    <property type="nucleotide sequence ID" value="NZ_BMML01000019.1"/>
</dbReference>
<comment type="caution">
    <text evidence="8">The sequence shown here is derived from an EMBL/GenBank/DDBJ whole genome shotgun (WGS) entry which is preliminary data.</text>
</comment>
<evidence type="ECO:0000256" key="6">
    <source>
        <dbReference type="RuleBase" id="RU365089"/>
    </source>
</evidence>